<evidence type="ECO:0000256" key="2">
    <source>
        <dbReference type="ARBA" id="ARBA00022525"/>
    </source>
</evidence>
<dbReference type="InterPro" id="IPR001343">
    <property type="entry name" value="Hemolysn_Ca-bd"/>
</dbReference>
<dbReference type="PANTHER" id="PTHR38340">
    <property type="entry name" value="S-LAYER PROTEIN"/>
    <property type="match status" value="1"/>
</dbReference>
<evidence type="ECO:0000313" key="5">
    <source>
        <dbReference type="Proteomes" id="UP000818323"/>
    </source>
</evidence>
<dbReference type="PRINTS" id="PR00313">
    <property type="entry name" value="CABNDNGRPT"/>
</dbReference>
<proteinExistence type="predicted"/>
<dbReference type="Proteomes" id="UP000818323">
    <property type="component" value="Unassembled WGS sequence"/>
</dbReference>
<comment type="caution">
    <text evidence="4">The sequence shown here is derived from an EMBL/GenBank/DDBJ whole genome shotgun (WGS) entry which is preliminary data.</text>
</comment>
<gene>
    <name evidence="4" type="ORF">GR303_14240</name>
</gene>
<dbReference type="RefSeq" id="WP_161722916.1">
    <property type="nucleotide sequence ID" value="NZ_JAAAXI010000006.1"/>
</dbReference>
<reference evidence="4 5" key="1">
    <citation type="submission" date="2020-01" db="EMBL/GenBank/DDBJ databases">
        <title>Microvirga sp. nov., an arsenate reduction bacterium isolated from Tibet hotspring sediments.</title>
        <authorList>
            <person name="Yuan C.-G."/>
        </authorList>
    </citation>
    <scope>NUCLEOTIDE SEQUENCE [LARGE SCALE GENOMIC DNA]</scope>
    <source>
        <strain evidence="4 5">SYSU G3D203</strain>
    </source>
</reference>
<dbReference type="InterPro" id="IPR011049">
    <property type="entry name" value="Serralysin-like_metalloprot_C"/>
</dbReference>
<comment type="subcellular location">
    <subcellularLocation>
        <location evidence="1">Secreted</location>
    </subcellularLocation>
</comment>
<dbReference type="Gene3D" id="2.150.10.10">
    <property type="entry name" value="Serralysin-like metalloprotease, C-terminal"/>
    <property type="match status" value="2"/>
</dbReference>
<evidence type="ECO:0000256" key="1">
    <source>
        <dbReference type="ARBA" id="ARBA00004613"/>
    </source>
</evidence>
<feature type="region of interest" description="Disordered" evidence="3">
    <location>
        <begin position="232"/>
        <end position="278"/>
    </location>
</feature>
<sequence>MSTLRYIFYGGVEGFWQNQNISDLSLVDPAYGANVGKYKEGQLVTGYLALSGEALQIAQSAPPGTQFNLPNGTPGIDFFFEQPRVGDYTEEDIVGNVTMTLGGAGQPLPSLRLGVHDGADGPNVLITSAGANITDDNEAWAMVDGIWLPENVTPLVLSGTGGDNTLRGTAQYNFLSGGNGGDTLFLKAGQGWIWGGNGSDSIKGGGENDFLFGGYGNDKILGRGGGDLIRGGDGRDDLRGEQGDDFILGGTGNDSVKGGSGNDDLQGQTGRDRIFGNDGADTIRGGLDSDTIDAGSGNDLIFDGAGNDVLKGGPGEDEFSFSFVRGGGHDRVTDFRPGEDTIIIEAAFYESFEEMIAENHAVQSGEDVVITYGAGSTITIEDMRLARLRADDFAFSSPG</sequence>
<dbReference type="Pfam" id="PF00353">
    <property type="entry name" value="HemolysinCabind"/>
    <property type="match status" value="3"/>
</dbReference>
<accession>A0ABW9YYQ9</accession>
<protein>
    <recommendedName>
        <fullName evidence="6">Calcium-binding protein</fullName>
    </recommendedName>
</protein>
<dbReference type="InterPro" id="IPR050557">
    <property type="entry name" value="RTX_toxin/Mannuronan_C5-epim"/>
</dbReference>
<feature type="compositionally biased region" description="Basic and acidic residues" evidence="3">
    <location>
        <begin position="232"/>
        <end position="242"/>
    </location>
</feature>
<evidence type="ECO:0000313" key="4">
    <source>
        <dbReference type="EMBL" id="NBJ25516.1"/>
    </source>
</evidence>
<dbReference type="PROSITE" id="PS00330">
    <property type="entry name" value="HEMOLYSIN_CALCIUM"/>
    <property type="match status" value="3"/>
</dbReference>
<dbReference type="EMBL" id="JAAAXJ010000007">
    <property type="protein sequence ID" value="NBJ25516.1"/>
    <property type="molecule type" value="Genomic_DNA"/>
</dbReference>
<name>A0ABW9YYQ9_9HYPH</name>
<keyword evidence="2" id="KW-0964">Secreted</keyword>
<dbReference type="InterPro" id="IPR018511">
    <property type="entry name" value="Hemolysin-typ_Ca-bd_CS"/>
</dbReference>
<keyword evidence="5" id="KW-1185">Reference proteome</keyword>
<evidence type="ECO:0000256" key="3">
    <source>
        <dbReference type="SAM" id="MobiDB-lite"/>
    </source>
</evidence>
<dbReference type="SUPFAM" id="SSF51120">
    <property type="entry name" value="beta-Roll"/>
    <property type="match status" value="2"/>
</dbReference>
<evidence type="ECO:0008006" key="6">
    <source>
        <dbReference type="Google" id="ProtNLM"/>
    </source>
</evidence>
<organism evidence="4 5">
    <name type="scientific">Microvirga arsenatis</name>
    <dbReference type="NCBI Taxonomy" id="2692265"/>
    <lineage>
        <taxon>Bacteria</taxon>
        <taxon>Pseudomonadati</taxon>
        <taxon>Pseudomonadota</taxon>
        <taxon>Alphaproteobacteria</taxon>
        <taxon>Hyphomicrobiales</taxon>
        <taxon>Methylobacteriaceae</taxon>
        <taxon>Microvirga</taxon>
    </lineage>
</organism>
<dbReference type="PANTHER" id="PTHR38340:SF1">
    <property type="entry name" value="S-LAYER PROTEIN"/>
    <property type="match status" value="1"/>
</dbReference>